<dbReference type="PANTHER" id="PTHR33744:SF1">
    <property type="entry name" value="DNA-BINDING TRANSCRIPTIONAL ACTIVATOR ADER"/>
    <property type="match status" value="1"/>
</dbReference>
<dbReference type="PANTHER" id="PTHR33744">
    <property type="entry name" value="CARBOHYDRATE DIACID REGULATOR"/>
    <property type="match status" value="1"/>
</dbReference>
<keyword evidence="5" id="KW-1185">Reference proteome</keyword>
<dbReference type="Proteomes" id="UP000004926">
    <property type="component" value="Chromosome"/>
</dbReference>
<organism evidence="4 5">
    <name type="scientific">Saccharomonospora marina XMU15</name>
    <dbReference type="NCBI Taxonomy" id="882083"/>
    <lineage>
        <taxon>Bacteria</taxon>
        <taxon>Bacillati</taxon>
        <taxon>Actinomycetota</taxon>
        <taxon>Actinomycetes</taxon>
        <taxon>Pseudonocardiales</taxon>
        <taxon>Pseudonocardiaceae</taxon>
        <taxon>Saccharomonospora</taxon>
    </lineage>
</organism>
<sequence>MAETGEIGRENVALRRLVAVYRHLSSLAVQDDGIEAVIELIAERVDATVAVVDDKLTVLAAASPSASTDEAARLVGERMVHPRLAQVLGVAGRTRRALRLPDVEEAAPVVVAPVLVGDEVPAYLMTLDETAERTGEDLRLLLTEHAATICGVILGRERVVAAAATQVRYDLVEGLLSGTGGDAEEVLRWARHLGYDTECDHRVICLVYDDEQGLGGESAELGSRVAAAVERFFTTHAPEAITAVRDAEVVVVLGEPDPEAPRAERLARDCLRRMRELFRTVAVTAGIGATCRAPTEIARSYGEARRTVEVTRRMGRTGVAVSFEDLGIHRLLLQVADPEQLRQFAREVFGGLTTGGRGNAADYLTTLGCYFRANNSPQRASQVLHVHPNTVTYRVRRVEELTSLDFGSYRDRLLAQVALEILDAVGEGR</sequence>
<dbReference type="Gene3D" id="1.10.10.2840">
    <property type="entry name" value="PucR C-terminal helix-turn-helix domain"/>
    <property type="match status" value="1"/>
</dbReference>
<dbReference type="eggNOG" id="COG2508">
    <property type="taxonomic scope" value="Bacteria"/>
</dbReference>
<dbReference type="Pfam" id="PF17853">
    <property type="entry name" value="GGDEF_2"/>
    <property type="match status" value="1"/>
</dbReference>
<gene>
    <name evidence="4" type="ORF">SacmaDRAFT_2698</name>
</gene>
<feature type="domain" description="CdaR GGDEF-like" evidence="3">
    <location>
        <begin position="181"/>
        <end position="310"/>
    </location>
</feature>
<dbReference type="AlphaFoldDB" id="H5X1S6"/>
<evidence type="ECO:0008006" key="6">
    <source>
        <dbReference type="Google" id="ProtNLM"/>
    </source>
</evidence>
<dbReference type="Pfam" id="PF13556">
    <property type="entry name" value="HTH_30"/>
    <property type="match status" value="1"/>
</dbReference>
<evidence type="ECO:0000256" key="1">
    <source>
        <dbReference type="ARBA" id="ARBA00006754"/>
    </source>
</evidence>
<comment type="similarity">
    <text evidence="1">Belongs to the CdaR family.</text>
</comment>
<dbReference type="InterPro" id="IPR041522">
    <property type="entry name" value="CdaR_GGDEF"/>
</dbReference>
<evidence type="ECO:0000259" key="2">
    <source>
        <dbReference type="Pfam" id="PF13556"/>
    </source>
</evidence>
<feature type="domain" description="PucR C-terminal helix-turn-helix" evidence="2">
    <location>
        <begin position="363"/>
        <end position="421"/>
    </location>
</feature>
<evidence type="ECO:0000313" key="4">
    <source>
        <dbReference type="EMBL" id="EHR50939.1"/>
    </source>
</evidence>
<dbReference type="InterPro" id="IPR025736">
    <property type="entry name" value="PucR_C-HTH_dom"/>
</dbReference>
<evidence type="ECO:0000259" key="3">
    <source>
        <dbReference type="Pfam" id="PF17853"/>
    </source>
</evidence>
<dbReference type="InterPro" id="IPR051448">
    <property type="entry name" value="CdaR-like_regulators"/>
</dbReference>
<protein>
    <recommendedName>
        <fullName evidence="6">Sugar diacid utilization regulator</fullName>
    </recommendedName>
</protein>
<proteinExistence type="inferred from homology"/>
<evidence type="ECO:0000313" key="5">
    <source>
        <dbReference type="Proteomes" id="UP000004926"/>
    </source>
</evidence>
<dbReference type="InterPro" id="IPR042070">
    <property type="entry name" value="PucR_C-HTH_sf"/>
</dbReference>
<dbReference type="HOGENOM" id="CLU_017436_0_1_11"/>
<reference evidence="4 5" key="1">
    <citation type="journal article" date="2012" name="Stand. Genomic Sci.">
        <title>Genome sequence of the ocean sediment bacterium Saccharomonospora marina type strain (XMU15(T)).</title>
        <authorList>
            <person name="Klenk H.P."/>
            <person name="Lu M."/>
            <person name="Lucas S."/>
            <person name="Lapidus A."/>
            <person name="Copeland A."/>
            <person name="Pitluck S."/>
            <person name="Goodwin L.A."/>
            <person name="Han C."/>
            <person name="Tapia R."/>
            <person name="Brambilla E.M."/>
            <person name="Potter G."/>
            <person name="Land M."/>
            <person name="Ivanova N."/>
            <person name="Rohde M."/>
            <person name="Goker M."/>
            <person name="Detter J.C."/>
            <person name="Li W.J."/>
            <person name="Kyrpides N.C."/>
            <person name="Woyke T."/>
        </authorList>
    </citation>
    <scope>NUCLEOTIDE SEQUENCE [LARGE SCALE GENOMIC DNA]</scope>
    <source>
        <strain evidence="4 5">XMU15</strain>
    </source>
</reference>
<dbReference type="STRING" id="882083.SacmaDRAFT_2698"/>
<dbReference type="EMBL" id="CM001439">
    <property type="protein sequence ID" value="EHR50939.1"/>
    <property type="molecule type" value="Genomic_DNA"/>
</dbReference>
<name>H5X1S6_9PSEU</name>
<accession>H5X1S6</accession>